<dbReference type="EMBL" id="RWGY01000051">
    <property type="protein sequence ID" value="TVU05971.1"/>
    <property type="molecule type" value="Genomic_DNA"/>
</dbReference>
<feature type="transmembrane region" description="Helical" evidence="1">
    <location>
        <begin position="124"/>
        <end position="145"/>
    </location>
</feature>
<keyword evidence="1" id="KW-0472">Membrane</keyword>
<dbReference type="AlphaFoldDB" id="A0A5J9T3W9"/>
<keyword evidence="1" id="KW-0812">Transmembrane</keyword>
<accession>A0A5J9T3W9</accession>
<feature type="transmembrane region" description="Helical" evidence="1">
    <location>
        <begin position="57"/>
        <end position="77"/>
    </location>
</feature>
<evidence type="ECO:0000256" key="1">
    <source>
        <dbReference type="SAM" id="Phobius"/>
    </source>
</evidence>
<evidence type="ECO:0000313" key="2">
    <source>
        <dbReference type="EMBL" id="TVU05971.1"/>
    </source>
</evidence>
<dbReference type="Gramene" id="TVU05971">
    <property type="protein sequence ID" value="TVU05971"/>
    <property type="gene ID" value="EJB05_49157"/>
</dbReference>
<evidence type="ECO:0000313" key="3">
    <source>
        <dbReference type="EMBL" id="TVU05974.1"/>
    </source>
</evidence>
<keyword evidence="4" id="KW-1185">Reference proteome</keyword>
<reference evidence="3 4" key="1">
    <citation type="journal article" date="2019" name="Sci. Rep.">
        <title>A high-quality genome of Eragrostis curvula grass provides insights into Poaceae evolution and supports new strategies to enhance forage quality.</title>
        <authorList>
            <person name="Carballo J."/>
            <person name="Santos B.A.C.M."/>
            <person name="Zappacosta D."/>
            <person name="Garbus I."/>
            <person name="Selva J.P."/>
            <person name="Gallo C.A."/>
            <person name="Diaz A."/>
            <person name="Albertini E."/>
            <person name="Caccamo M."/>
            <person name="Echenique V."/>
        </authorList>
    </citation>
    <scope>NUCLEOTIDE SEQUENCE [LARGE SCALE GENOMIC DNA]</scope>
    <source>
        <strain evidence="4">cv. Victoria</strain>
        <tissue evidence="3">Leaf</tissue>
    </source>
</reference>
<feature type="transmembrane region" description="Helical" evidence="1">
    <location>
        <begin position="12"/>
        <end position="37"/>
    </location>
</feature>
<comment type="caution">
    <text evidence="3">The sequence shown here is derived from an EMBL/GenBank/DDBJ whole genome shotgun (WGS) entry which is preliminary data.</text>
</comment>
<dbReference type="EMBL" id="RWGY01000051">
    <property type="protein sequence ID" value="TVU05974.1"/>
    <property type="molecule type" value="Genomic_DNA"/>
</dbReference>
<feature type="transmembrane region" description="Helical" evidence="1">
    <location>
        <begin position="165"/>
        <end position="191"/>
    </location>
</feature>
<name>A0A5J9T3W9_9POAL</name>
<proteinExistence type="predicted"/>
<keyword evidence="1" id="KW-1133">Transmembrane helix</keyword>
<dbReference type="Gramene" id="TVU05974">
    <property type="protein sequence ID" value="TVU05974"/>
    <property type="gene ID" value="EJB05_49160"/>
</dbReference>
<gene>
    <name evidence="2" type="ORF">EJB05_49157</name>
    <name evidence="3" type="ORF">EJB05_49160</name>
</gene>
<sequence>MAAAAAAIPRCGLVFLAVFCALLLVSCWVVIFASHIGRAVDRCLAAEGSMWPGECRLIIMFPTAVAVVSLLLTLRFWRREAQYEALVRKAFAGGEDGRPDPELALELGPERSRLSASDARASEIIYGILACCVLVMLLGVSFRYAGALLLWEGTADKGAAALAELGSIICNVGFFSFAAEFCFLVIPFSMLTSRRLRREARLA</sequence>
<organism evidence="3 4">
    <name type="scientific">Eragrostis curvula</name>
    <name type="common">weeping love grass</name>
    <dbReference type="NCBI Taxonomy" id="38414"/>
    <lineage>
        <taxon>Eukaryota</taxon>
        <taxon>Viridiplantae</taxon>
        <taxon>Streptophyta</taxon>
        <taxon>Embryophyta</taxon>
        <taxon>Tracheophyta</taxon>
        <taxon>Spermatophyta</taxon>
        <taxon>Magnoliopsida</taxon>
        <taxon>Liliopsida</taxon>
        <taxon>Poales</taxon>
        <taxon>Poaceae</taxon>
        <taxon>PACMAD clade</taxon>
        <taxon>Chloridoideae</taxon>
        <taxon>Eragrostideae</taxon>
        <taxon>Eragrostidinae</taxon>
        <taxon>Eragrostis</taxon>
    </lineage>
</organism>
<evidence type="ECO:0000313" key="4">
    <source>
        <dbReference type="Proteomes" id="UP000324897"/>
    </source>
</evidence>
<dbReference type="Proteomes" id="UP000324897">
    <property type="component" value="Unassembled WGS sequence"/>
</dbReference>
<protein>
    <submittedName>
        <fullName evidence="3">Uncharacterized protein</fullName>
    </submittedName>
</protein>